<keyword evidence="2" id="KW-0812">Transmembrane</keyword>
<evidence type="ECO:0000256" key="2">
    <source>
        <dbReference type="SAM" id="Phobius"/>
    </source>
</evidence>
<dbReference type="SUPFAM" id="SSF53448">
    <property type="entry name" value="Nucleotide-diphospho-sugar transferases"/>
    <property type="match status" value="1"/>
</dbReference>
<dbReference type="Pfam" id="PF00535">
    <property type="entry name" value="Glycos_transf_2"/>
    <property type="match status" value="1"/>
</dbReference>
<dbReference type="KEGG" id="ptan:CRYO30217_00562"/>
<reference evidence="4" key="1">
    <citation type="submission" date="2021-04" db="EMBL/GenBank/DDBJ databases">
        <authorList>
            <person name="Rodrigo-Torres L."/>
            <person name="Arahal R. D."/>
            <person name="Lucena T."/>
        </authorList>
    </citation>
    <scope>NUCLEOTIDE SEQUENCE</scope>
    <source>
        <strain evidence="4">AS29M-1</strain>
    </source>
</reference>
<keyword evidence="2" id="KW-0472">Membrane</keyword>
<keyword evidence="5" id="KW-1185">Reference proteome</keyword>
<evidence type="ECO:0000256" key="1">
    <source>
        <dbReference type="ARBA" id="ARBA00038494"/>
    </source>
</evidence>
<accession>A0A916JKR1</accession>
<feature type="transmembrane region" description="Helical" evidence="2">
    <location>
        <begin position="269"/>
        <end position="288"/>
    </location>
</feature>
<evidence type="ECO:0000259" key="3">
    <source>
        <dbReference type="Pfam" id="PF00535"/>
    </source>
</evidence>
<comment type="similarity">
    <text evidence="1">Belongs to the glycosyltransferase 2 family. WaaE/KdtX subfamily.</text>
</comment>
<dbReference type="RefSeq" id="WP_258540794.1">
    <property type="nucleotide sequence ID" value="NZ_OU015584.1"/>
</dbReference>
<dbReference type="CDD" id="cd02525">
    <property type="entry name" value="Succinoglycan_BP_ExoA"/>
    <property type="match status" value="1"/>
</dbReference>
<dbReference type="Proteomes" id="UP000683507">
    <property type="component" value="Chromosome"/>
</dbReference>
<dbReference type="Gene3D" id="3.90.550.10">
    <property type="entry name" value="Spore Coat Polysaccharide Biosynthesis Protein SpsA, Chain A"/>
    <property type="match status" value="1"/>
</dbReference>
<name>A0A916JKR1_9FLAO</name>
<evidence type="ECO:0000313" key="5">
    <source>
        <dbReference type="Proteomes" id="UP000683507"/>
    </source>
</evidence>
<dbReference type="PANTHER" id="PTHR43630">
    <property type="entry name" value="POLY-BETA-1,6-N-ACETYL-D-GLUCOSAMINE SYNTHASE"/>
    <property type="match status" value="1"/>
</dbReference>
<keyword evidence="2" id="KW-1133">Transmembrane helix</keyword>
<dbReference type="InterPro" id="IPR029044">
    <property type="entry name" value="Nucleotide-diphossugar_trans"/>
</dbReference>
<feature type="domain" description="Glycosyltransferase 2-like" evidence="3">
    <location>
        <begin position="7"/>
        <end position="173"/>
    </location>
</feature>
<feature type="transmembrane region" description="Helical" evidence="2">
    <location>
        <begin position="245"/>
        <end position="263"/>
    </location>
</feature>
<dbReference type="AlphaFoldDB" id="A0A916JKR1"/>
<gene>
    <name evidence="4" type="ORF">CRYO30217_00562</name>
</gene>
<dbReference type="InterPro" id="IPR001173">
    <property type="entry name" value="Glyco_trans_2-like"/>
</dbReference>
<dbReference type="EMBL" id="OU015584">
    <property type="protein sequence ID" value="CAG5078064.1"/>
    <property type="molecule type" value="Genomic_DNA"/>
</dbReference>
<dbReference type="PANTHER" id="PTHR43630:SF2">
    <property type="entry name" value="GLYCOSYLTRANSFERASE"/>
    <property type="match status" value="1"/>
</dbReference>
<protein>
    <recommendedName>
        <fullName evidence="3">Glycosyltransferase 2-like domain-containing protein</fullName>
    </recommendedName>
</protein>
<feature type="transmembrane region" description="Helical" evidence="2">
    <location>
        <begin position="300"/>
        <end position="324"/>
    </location>
</feature>
<sequence length="337" mass="38268">MTNSVGVVIPCRNEERSIRPCIESVFNSKYQGEVMVVVVDGMSTDKTKEVVSELTSIYPNLALLENLKKSTPNGLNIGLKYLNTDVKIILGAHATVDVDFIRNNVLTLKEQSKAGCVGGIIENIYENETARRIGLAMSSPFGVGNARFRTGGQDGWVDTVAFGAYRKEVFEQIGYFDESLIRNQDDEFNYRLISNDFKIYFTDRIKSNYHVRASFKNLYKQYFQYGYWKVYVNKKVKAITSARQLFPAIFVASVYAGLILSLFHVYFFLTLLIGLSIYLLAAVTFAIMKTKKINEIFYVVYAFMILHWAYGNGYIQGILSFVILGRDPSKTSQQITR</sequence>
<organism evidence="4 5">
    <name type="scientific">Parvicella tangerina</name>
    <dbReference type="NCBI Taxonomy" id="2829795"/>
    <lineage>
        <taxon>Bacteria</taxon>
        <taxon>Pseudomonadati</taxon>
        <taxon>Bacteroidota</taxon>
        <taxon>Flavobacteriia</taxon>
        <taxon>Flavobacteriales</taxon>
        <taxon>Parvicellaceae</taxon>
        <taxon>Parvicella</taxon>
    </lineage>
</organism>
<proteinExistence type="inferred from homology"/>
<evidence type="ECO:0000313" key="4">
    <source>
        <dbReference type="EMBL" id="CAG5078064.1"/>
    </source>
</evidence>